<organism evidence="1 2">
    <name type="scientific">Corchorus olitorius</name>
    <dbReference type="NCBI Taxonomy" id="93759"/>
    <lineage>
        <taxon>Eukaryota</taxon>
        <taxon>Viridiplantae</taxon>
        <taxon>Streptophyta</taxon>
        <taxon>Embryophyta</taxon>
        <taxon>Tracheophyta</taxon>
        <taxon>Spermatophyta</taxon>
        <taxon>Magnoliopsida</taxon>
        <taxon>eudicotyledons</taxon>
        <taxon>Gunneridae</taxon>
        <taxon>Pentapetalae</taxon>
        <taxon>rosids</taxon>
        <taxon>malvids</taxon>
        <taxon>Malvales</taxon>
        <taxon>Malvaceae</taxon>
        <taxon>Grewioideae</taxon>
        <taxon>Apeibeae</taxon>
        <taxon>Corchorus</taxon>
    </lineage>
</organism>
<comment type="caution">
    <text evidence="1">The sequence shown here is derived from an EMBL/GenBank/DDBJ whole genome shotgun (WGS) entry which is preliminary data.</text>
</comment>
<evidence type="ECO:0000313" key="1">
    <source>
        <dbReference type="EMBL" id="OMO68442.1"/>
    </source>
</evidence>
<dbReference type="EMBL" id="AWUE01020390">
    <property type="protein sequence ID" value="OMO68442.1"/>
    <property type="molecule type" value="Genomic_DNA"/>
</dbReference>
<gene>
    <name evidence="1" type="ORF">COLO4_29677</name>
</gene>
<evidence type="ECO:0000313" key="2">
    <source>
        <dbReference type="Proteomes" id="UP000187203"/>
    </source>
</evidence>
<dbReference type="AlphaFoldDB" id="A0A1R3HDM2"/>
<accession>A0A1R3HDM2</accession>
<name>A0A1R3HDM2_9ROSI</name>
<proteinExistence type="predicted"/>
<protein>
    <submittedName>
        <fullName evidence="1">Uncharacterized protein</fullName>
    </submittedName>
</protein>
<dbReference type="Proteomes" id="UP000187203">
    <property type="component" value="Unassembled WGS sequence"/>
</dbReference>
<sequence length="60" mass="6679">MAIFHIFPVKTLSIAVVRAKTGTQSTTTSRRLPFMTVQEESADGDKQRKATVVICFGFPY</sequence>
<reference evidence="2" key="1">
    <citation type="submission" date="2013-09" db="EMBL/GenBank/DDBJ databases">
        <title>Corchorus olitorius genome sequencing.</title>
        <authorList>
            <person name="Alam M."/>
            <person name="Haque M.S."/>
            <person name="Islam M.S."/>
            <person name="Emdad E.M."/>
            <person name="Islam M.M."/>
            <person name="Ahmed B."/>
            <person name="Halim A."/>
            <person name="Hossen Q.M.M."/>
            <person name="Hossain M.Z."/>
            <person name="Ahmed R."/>
            <person name="Khan M.M."/>
            <person name="Islam R."/>
            <person name="Rashid M.M."/>
            <person name="Khan S.A."/>
            <person name="Rahman M.S."/>
            <person name="Alam M."/>
            <person name="Yahiya A.S."/>
            <person name="Khan M.S."/>
            <person name="Azam M.S."/>
            <person name="Haque T."/>
            <person name="Lashkar M.Z.H."/>
            <person name="Akhand A.I."/>
            <person name="Morshed G."/>
            <person name="Roy S."/>
            <person name="Uddin K.S."/>
            <person name="Rabeya T."/>
            <person name="Hossain A.S."/>
            <person name="Chowdhury A."/>
            <person name="Snigdha A.R."/>
            <person name="Mortoza M.S."/>
            <person name="Matin S.A."/>
            <person name="Hoque S.M.E."/>
            <person name="Islam M.K."/>
            <person name="Roy D.K."/>
            <person name="Haider R."/>
            <person name="Moosa M.M."/>
            <person name="Elias S.M."/>
            <person name="Hasan A.M."/>
            <person name="Jahan S."/>
            <person name="Shafiuddin M."/>
            <person name="Mahmood N."/>
            <person name="Shommy N.S."/>
        </authorList>
    </citation>
    <scope>NUCLEOTIDE SEQUENCE [LARGE SCALE GENOMIC DNA]</scope>
    <source>
        <strain evidence="2">cv. O-4</strain>
    </source>
</reference>
<keyword evidence="2" id="KW-1185">Reference proteome</keyword>